<name>A0A7Y7XDY1_9PSED</name>
<comment type="caution">
    <text evidence="2">The sequence shown here is derived from an EMBL/GenBank/DDBJ whole genome shotgun (WGS) entry which is preliminary data.</text>
</comment>
<keyword evidence="1" id="KW-1133">Transmembrane helix</keyword>
<dbReference type="EMBL" id="JACAQB010000008">
    <property type="protein sequence ID" value="NWB97810.1"/>
    <property type="molecule type" value="Genomic_DNA"/>
</dbReference>
<dbReference type="InterPro" id="IPR012902">
    <property type="entry name" value="N_methyl_site"/>
</dbReference>
<dbReference type="Pfam" id="PF07963">
    <property type="entry name" value="N_methyl"/>
    <property type="match status" value="1"/>
</dbReference>
<organism evidence="2 3">
    <name type="scientific">Pseudomonas gingeri</name>
    <dbReference type="NCBI Taxonomy" id="117681"/>
    <lineage>
        <taxon>Bacteria</taxon>
        <taxon>Pseudomonadati</taxon>
        <taxon>Pseudomonadota</taxon>
        <taxon>Gammaproteobacteria</taxon>
        <taxon>Pseudomonadales</taxon>
        <taxon>Pseudomonadaceae</taxon>
        <taxon>Pseudomonas</taxon>
    </lineage>
</organism>
<dbReference type="NCBIfam" id="TIGR02532">
    <property type="entry name" value="IV_pilin_GFxxxE"/>
    <property type="match status" value="1"/>
</dbReference>
<dbReference type="Proteomes" id="UP000539985">
    <property type="component" value="Unassembled WGS sequence"/>
</dbReference>
<gene>
    <name evidence="2" type="primary">pilV</name>
    <name evidence="2" type="ORF">HX882_18070</name>
</gene>
<proteinExistence type="predicted"/>
<accession>A0A7Y7XDY1</accession>
<dbReference type="NCBIfam" id="TIGR02523">
    <property type="entry name" value="type_IV_pilV"/>
    <property type="match status" value="1"/>
</dbReference>
<evidence type="ECO:0000256" key="1">
    <source>
        <dbReference type="SAM" id="Phobius"/>
    </source>
</evidence>
<sequence length="171" mass="17349">MPMKCHQQVGVTLIEVLVAMLVLAVGLLGAAALQLNALRYTDSSTMSTQASFIAYDLLDRIRANPCSNASSSPCSNPGGDYALAALSAAPTTISTVRDQDLSDFANNVKNFGGSSPSGSVSIAGGVVTIAITWDDSRAANAANTAASNSSAGTASVTFTLVSQIATVWTGT</sequence>
<dbReference type="AlphaFoldDB" id="A0A7Y7XDY1"/>
<evidence type="ECO:0000313" key="2">
    <source>
        <dbReference type="EMBL" id="NWB97810.1"/>
    </source>
</evidence>
<keyword evidence="1" id="KW-0812">Transmembrane</keyword>
<evidence type="ECO:0000313" key="3">
    <source>
        <dbReference type="Proteomes" id="UP000539985"/>
    </source>
</evidence>
<reference evidence="2 3" key="1">
    <citation type="submission" date="2020-04" db="EMBL/GenBank/DDBJ databases">
        <title>Molecular characterization of pseudomonads from Agaricus bisporus reveal novel blotch 2 pathogens in Western Europe.</title>
        <authorList>
            <person name="Taparia T."/>
            <person name="Krijger M."/>
            <person name="Haynes E."/>
            <person name="Elpinstone J.G."/>
            <person name="Noble R."/>
            <person name="Van Der Wolf J."/>
        </authorList>
    </citation>
    <scope>NUCLEOTIDE SEQUENCE [LARGE SCALE GENOMIC DNA]</scope>
    <source>
        <strain evidence="2 3">H7001</strain>
    </source>
</reference>
<feature type="transmembrane region" description="Helical" evidence="1">
    <location>
        <begin position="12"/>
        <end position="33"/>
    </location>
</feature>
<dbReference type="InterPro" id="IPR013362">
    <property type="entry name" value="Pilus_4_PilV"/>
</dbReference>
<keyword evidence="1" id="KW-0472">Membrane</keyword>
<protein>
    <submittedName>
        <fullName evidence="2">Type IV pilus modification protein PilV</fullName>
    </submittedName>
</protein>